<sequence length="137" mass="15396">MQERKAARDAQRDEVPHWPVEDVPVLVRRFLQQRGEVAVGHVVVDQQPDIRRRTGVVATEHSQVPVLHLPERLGLFPERPFINHHGTIRRRGREPQNRQHGAVTVTSLEHEAMAASAEHVLLVKLAGCLNSVGISDP</sequence>
<dbReference type="EMBL" id="BT086088">
    <property type="protein sequence ID" value="ACR36441.1"/>
    <property type="molecule type" value="mRNA"/>
</dbReference>
<reference evidence="1" key="2">
    <citation type="submission" date="2012-06" db="EMBL/GenBank/DDBJ databases">
        <authorList>
            <person name="Yu Y."/>
            <person name="Currie J."/>
            <person name="Lomeli R."/>
            <person name="Angelova A."/>
            <person name="Collura K."/>
            <person name="Wissotski M."/>
            <person name="Campos D."/>
            <person name="Kudrna D."/>
            <person name="Golser W."/>
            <person name="Ashely E."/>
            <person name="Descour A."/>
            <person name="Fernandes J."/>
            <person name="Soderlund C."/>
            <person name="Walbot V."/>
        </authorList>
    </citation>
    <scope>NUCLEOTIDE SEQUENCE</scope>
    <source>
        <strain evidence="1">B73</strain>
    </source>
</reference>
<proteinExistence type="evidence at transcript level"/>
<protein>
    <submittedName>
        <fullName evidence="1">Uncharacterized protein</fullName>
    </submittedName>
</protein>
<accession>C4J5J1</accession>
<evidence type="ECO:0000313" key="1">
    <source>
        <dbReference type="EMBL" id="ACR36441.1"/>
    </source>
</evidence>
<name>C4J5J1_MAIZE</name>
<dbReference type="AlphaFoldDB" id="C4J5J1"/>
<reference evidence="1" key="1">
    <citation type="journal article" date="2009" name="PLoS Genet.">
        <title>Sequencing, mapping, and analysis of 27,455 maize full-length cDNAs.</title>
        <authorList>
            <person name="Soderlund C."/>
            <person name="Descour A."/>
            <person name="Kudrna D."/>
            <person name="Bomhoff M."/>
            <person name="Boyd L."/>
            <person name="Currie J."/>
            <person name="Angelova A."/>
            <person name="Collura K."/>
            <person name="Wissotski M."/>
            <person name="Ashley E."/>
            <person name="Morrow D."/>
            <person name="Fernandes J."/>
            <person name="Walbot V."/>
            <person name="Yu Y."/>
        </authorList>
    </citation>
    <scope>NUCLEOTIDE SEQUENCE</scope>
    <source>
        <strain evidence="1">B73</strain>
    </source>
</reference>
<organism evidence="1">
    <name type="scientific">Zea mays</name>
    <name type="common">Maize</name>
    <dbReference type="NCBI Taxonomy" id="4577"/>
    <lineage>
        <taxon>Eukaryota</taxon>
        <taxon>Viridiplantae</taxon>
        <taxon>Streptophyta</taxon>
        <taxon>Embryophyta</taxon>
        <taxon>Tracheophyta</taxon>
        <taxon>Spermatophyta</taxon>
        <taxon>Magnoliopsida</taxon>
        <taxon>Liliopsida</taxon>
        <taxon>Poales</taxon>
        <taxon>Poaceae</taxon>
        <taxon>PACMAD clade</taxon>
        <taxon>Panicoideae</taxon>
        <taxon>Andropogonodae</taxon>
        <taxon>Andropogoneae</taxon>
        <taxon>Tripsacinae</taxon>
        <taxon>Zea</taxon>
    </lineage>
</organism>